<sequence length="598" mass="67594">MSQTIDTRIQQLREEMQKQNIAVYVVPTSDFHNSEYVGDHFKAREFITGFTGSAGIAVITMEEANLWTDGRYFLQAEDQLKDSCVILRKMGEEGVPTIREYIKNTLKENEVIGFDGRVIDANTGNAFATIASEKNGKLKVDEDLVGKIWTDRPELSKAPVWILEEKYSGMSTKDKLAKVREAMAEKEADVHLLTSLYDIAWLLNVRGDDIACVPVVLSYLALTAESCIWFVQEEALDEKVKAYLRENAIETRPYDDFYAYVEALRDKTVLLNRDNANYRTNTSIDDSVKVISELEPTTTLKAVKNETELANNRKAHLKDGIAVTKFIYWMKKNIGKIPMTEISASDYLLSLREQQEGFLGISFDTISGYAAHGAIVHYEATPETDIPLEPKSFLLVDSGGHYLEGTTDITRTIALGELTAEEKEMYTRCMRSHMNLANAKFLYGCSGINLDILARAPFWEIGMDYNHGTGHGVGHILNVHEGPNAFRWRTSPGRHEDSCLEAGMITTDEPGIYLEGKFGIRLENELVCQKDEKNAYGQFMSFESITYVPFDLDAIDKAQMSEREIGYLNAYHKMVYDKLAPYFEGDELAWLKEATRSI</sequence>
<dbReference type="SUPFAM" id="SSF53092">
    <property type="entry name" value="Creatinase/prolidase N-terminal domain"/>
    <property type="match status" value="2"/>
</dbReference>
<dbReference type="Pfam" id="PF16188">
    <property type="entry name" value="Peptidase_M24_C"/>
    <property type="match status" value="1"/>
</dbReference>
<evidence type="ECO:0000313" key="7">
    <source>
        <dbReference type="EMBL" id="PHU37554.1"/>
    </source>
</evidence>
<dbReference type="GO" id="GO:0005737">
    <property type="term" value="C:cytoplasm"/>
    <property type="evidence" value="ECO:0007669"/>
    <property type="project" value="UniProtKB-ARBA"/>
</dbReference>
<feature type="domain" description="Creatinase N-terminal" evidence="5">
    <location>
        <begin position="8"/>
        <end position="127"/>
    </location>
</feature>
<dbReference type="Pfam" id="PF00557">
    <property type="entry name" value="Peptidase_M24"/>
    <property type="match status" value="1"/>
</dbReference>
<dbReference type="Gene3D" id="3.40.350.10">
    <property type="entry name" value="Creatinase/prolidase N-terminal domain"/>
    <property type="match status" value="2"/>
</dbReference>
<evidence type="ECO:0000256" key="3">
    <source>
        <dbReference type="ARBA" id="ARBA00022801"/>
    </source>
</evidence>
<dbReference type="Proteomes" id="UP000224563">
    <property type="component" value="Unassembled WGS sequence"/>
</dbReference>
<dbReference type="PANTHER" id="PTHR43763:SF6">
    <property type="entry name" value="XAA-PRO AMINOPEPTIDASE 1"/>
    <property type="match status" value="1"/>
</dbReference>
<gene>
    <name evidence="7" type="ORF">CSX02_07315</name>
</gene>
<dbReference type="RefSeq" id="WP_099386195.1">
    <property type="nucleotide sequence ID" value="NZ_JANSWH010000093.1"/>
</dbReference>
<keyword evidence="2" id="KW-0479">Metal-binding</keyword>
<reference evidence="7 8" key="1">
    <citation type="submission" date="2017-10" db="EMBL/GenBank/DDBJ databases">
        <title>Resolving the taxonomy of Roseburia spp., Eubacterium rectale and Agathobacter spp. through phylogenomic analysis.</title>
        <authorList>
            <person name="Sheridan P.O."/>
            <person name="Walker A.W."/>
            <person name="Duncan S.H."/>
            <person name="Scott K.P."/>
            <person name="Toole P.W.O."/>
            <person name="Luis P."/>
            <person name="Flint H.J."/>
        </authorList>
    </citation>
    <scope>NUCLEOTIDE SEQUENCE [LARGE SCALE GENOMIC DNA]</scope>
    <source>
        <strain evidence="7 8">JK623</strain>
    </source>
</reference>
<dbReference type="FunFam" id="3.90.230.10:FF:000009">
    <property type="entry name" value="xaa-Pro aminopeptidase 2"/>
    <property type="match status" value="1"/>
</dbReference>
<protein>
    <submittedName>
        <fullName evidence="7">Peptidase M24</fullName>
    </submittedName>
</protein>
<dbReference type="InterPro" id="IPR029149">
    <property type="entry name" value="Creatin/AminoP/Spt16_N"/>
</dbReference>
<organism evidence="7 8">
    <name type="scientific">Agathobacter ruminis</name>
    <dbReference type="NCBI Taxonomy" id="1712665"/>
    <lineage>
        <taxon>Bacteria</taxon>
        <taxon>Bacillati</taxon>
        <taxon>Bacillota</taxon>
        <taxon>Clostridia</taxon>
        <taxon>Lachnospirales</taxon>
        <taxon>Lachnospiraceae</taxon>
        <taxon>Agathobacter</taxon>
    </lineage>
</organism>
<feature type="domain" description="Peptidase M24" evidence="4">
    <location>
        <begin position="313"/>
        <end position="529"/>
    </location>
</feature>
<dbReference type="GO" id="GO:0070006">
    <property type="term" value="F:metalloaminopeptidase activity"/>
    <property type="evidence" value="ECO:0007669"/>
    <property type="project" value="InterPro"/>
</dbReference>
<dbReference type="InterPro" id="IPR033740">
    <property type="entry name" value="Pept_M24B"/>
</dbReference>
<proteinExistence type="inferred from homology"/>
<dbReference type="Pfam" id="PF01321">
    <property type="entry name" value="Creatinase_N"/>
    <property type="match status" value="1"/>
</dbReference>
<feature type="domain" description="Peptidase M24 C-terminal" evidence="6">
    <location>
        <begin position="538"/>
        <end position="598"/>
    </location>
</feature>
<evidence type="ECO:0000259" key="6">
    <source>
        <dbReference type="Pfam" id="PF16188"/>
    </source>
</evidence>
<dbReference type="Pfam" id="PF16189">
    <property type="entry name" value="Creatinase_N_2"/>
    <property type="match status" value="1"/>
</dbReference>
<accession>A0A2G3E2S0</accession>
<keyword evidence="3" id="KW-0378">Hydrolase</keyword>
<dbReference type="CDD" id="cd01085">
    <property type="entry name" value="APP"/>
    <property type="match status" value="1"/>
</dbReference>
<dbReference type="InterPro" id="IPR000994">
    <property type="entry name" value="Pept_M24"/>
</dbReference>
<dbReference type="Gene3D" id="3.90.230.10">
    <property type="entry name" value="Creatinase/methionine aminopeptidase superfamily"/>
    <property type="match status" value="1"/>
</dbReference>
<dbReference type="EMBL" id="PDYG01000042">
    <property type="protein sequence ID" value="PHU37554.1"/>
    <property type="molecule type" value="Genomic_DNA"/>
</dbReference>
<evidence type="ECO:0000259" key="5">
    <source>
        <dbReference type="Pfam" id="PF01321"/>
    </source>
</evidence>
<comment type="caution">
    <text evidence="7">The sequence shown here is derived from an EMBL/GenBank/DDBJ whole genome shotgun (WGS) entry which is preliminary data.</text>
</comment>
<keyword evidence="8" id="KW-1185">Reference proteome</keyword>
<evidence type="ECO:0000256" key="1">
    <source>
        <dbReference type="ARBA" id="ARBA00008766"/>
    </source>
</evidence>
<dbReference type="SUPFAM" id="SSF55920">
    <property type="entry name" value="Creatinase/aminopeptidase"/>
    <property type="match status" value="1"/>
</dbReference>
<dbReference type="GO" id="GO:0046872">
    <property type="term" value="F:metal ion binding"/>
    <property type="evidence" value="ECO:0007669"/>
    <property type="project" value="UniProtKB-KW"/>
</dbReference>
<dbReference type="InterPro" id="IPR032416">
    <property type="entry name" value="Peptidase_M24_C"/>
</dbReference>
<dbReference type="InterPro" id="IPR050422">
    <property type="entry name" value="X-Pro_aminopeptidase_P"/>
</dbReference>
<evidence type="ECO:0000313" key="8">
    <source>
        <dbReference type="Proteomes" id="UP000224563"/>
    </source>
</evidence>
<evidence type="ECO:0000259" key="4">
    <source>
        <dbReference type="Pfam" id="PF00557"/>
    </source>
</evidence>
<dbReference type="FunFam" id="3.40.350.10:FF:000003">
    <property type="entry name" value="Xaa-pro aminopeptidase P"/>
    <property type="match status" value="1"/>
</dbReference>
<dbReference type="PANTHER" id="PTHR43763">
    <property type="entry name" value="XAA-PRO AMINOPEPTIDASE 1"/>
    <property type="match status" value="1"/>
</dbReference>
<reference evidence="7 8" key="2">
    <citation type="submission" date="2017-10" db="EMBL/GenBank/DDBJ databases">
        <authorList>
            <person name="Banno H."/>
            <person name="Chua N.-H."/>
        </authorList>
    </citation>
    <scope>NUCLEOTIDE SEQUENCE [LARGE SCALE GENOMIC DNA]</scope>
    <source>
        <strain evidence="7 8">JK623</strain>
    </source>
</reference>
<dbReference type="AlphaFoldDB" id="A0A2G3E2S0"/>
<dbReference type="InterPro" id="IPR036005">
    <property type="entry name" value="Creatinase/aminopeptidase-like"/>
</dbReference>
<dbReference type="InterPro" id="IPR000587">
    <property type="entry name" value="Creatinase_N"/>
</dbReference>
<evidence type="ECO:0000256" key="2">
    <source>
        <dbReference type="ARBA" id="ARBA00022723"/>
    </source>
</evidence>
<comment type="similarity">
    <text evidence="1">Belongs to the peptidase M24B family.</text>
</comment>
<name>A0A2G3E2S0_9FIRM</name>